<dbReference type="Pfam" id="PF19579">
    <property type="entry name" value="FtsL_2"/>
    <property type="match status" value="1"/>
</dbReference>
<keyword evidence="4" id="KW-1185">Reference proteome</keyword>
<evidence type="ECO:0000313" key="4">
    <source>
        <dbReference type="Proteomes" id="UP000027442"/>
    </source>
</evidence>
<keyword evidence="2" id="KW-0812">Transmembrane</keyword>
<accession>A0A069QHH1</accession>
<keyword evidence="2" id="KW-1133">Transmembrane helix</keyword>
<gene>
    <name evidence="3" type="ORF">HMPREF1991_02421</name>
</gene>
<feature type="transmembrane region" description="Helical" evidence="2">
    <location>
        <begin position="121"/>
        <end position="139"/>
    </location>
</feature>
<proteinExistence type="predicted"/>
<dbReference type="HOGENOM" id="CLU_110694_0_1_10"/>
<feature type="region of interest" description="Disordered" evidence="1">
    <location>
        <begin position="38"/>
        <end position="72"/>
    </location>
</feature>
<dbReference type="EMBL" id="JNGW01000105">
    <property type="protein sequence ID" value="KDR51499.1"/>
    <property type="molecule type" value="Genomic_DNA"/>
</dbReference>
<evidence type="ECO:0008006" key="5">
    <source>
        <dbReference type="Google" id="ProtNLM"/>
    </source>
</evidence>
<name>A0A069QHH1_HOYLO</name>
<dbReference type="RefSeq" id="WP_018966656.1">
    <property type="nucleotide sequence ID" value="NZ_KB899211.1"/>
</dbReference>
<evidence type="ECO:0000256" key="2">
    <source>
        <dbReference type="SAM" id="Phobius"/>
    </source>
</evidence>
<feature type="compositionally biased region" description="Basic and acidic residues" evidence="1">
    <location>
        <begin position="1"/>
        <end position="15"/>
    </location>
</feature>
<organism evidence="3 4">
    <name type="scientific">Hoylesella loescheii DSM 19665 = JCM 12249 = ATCC 15930</name>
    <dbReference type="NCBI Taxonomy" id="1122985"/>
    <lineage>
        <taxon>Bacteria</taxon>
        <taxon>Pseudomonadati</taxon>
        <taxon>Bacteroidota</taxon>
        <taxon>Bacteroidia</taxon>
        <taxon>Bacteroidales</taxon>
        <taxon>Prevotellaceae</taxon>
        <taxon>Hoylesella</taxon>
    </lineage>
</organism>
<dbReference type="Proteomes" id="UP000027442">
    <property type="component" value="Unassembled WGS sequence"/>
</dbReference>
<evidence type="ECO:0000256" key="1">
    <source>
        <dbReference type="SAM" id="MobiDB-lite"/>
    </source>
</evidence>
<evidence type="ECO:0000313" key="3">
    <source>
        <dbReference type="EMBL" id="KDR51499.1"/>
    </source>
</evidence>
<comment type="caution">
    <text evidence="3">The sequence shown here is derived from an EMBL/GenBank/DDBJ whole genome shotgun (WGS) entry which is preliminary data.</text>
</comment>
<dbReference type="PATRIC" id="fig|1122985.7.peg.2507"/>
<sequence>MNDKDKNTGEPDIRFTVEQPNEGPDAVEVLRNIAKKESEAAKKAVANGGKHPNGTEADNQENTNEDKAQADKETMADDLPTLKEAIMEQATESDAPLTSNLTFMKIIGGDILNTSTIRKQIWLLLLITGFIFVYIANRYSCQQYLIEIDQLTKELQDAKYKSLSSNSQITEKSRESQVLRLLRVSNDTTLRMPDQPPYIINVPEE</sequence>
<dbReference type="AlphaFoldDB" id="A0A069QHH1"/>
<reference evidence="3 4" key="1">
    <citation type="submission" date="2013-08" db="EMBL/GenBank/DDBJ databases">
        <authorList>
            <person name="Weinstock G."/>
            <person name="Sodergren E."/>
            <person name="Wylie T."/>
            <person name="Fulton L."/>
            <person name="Fulton R."/>
            <person name="Fronick C."/>
            <person name="O'Laughlin M."/>
            <person name="Godfrey J."/>
            <person name="Miner T."/>
            <person name="Herter B."/>
            <person name="Appelbaum E."/>
            <person name="Cordes M."/>
            <person name="Lek S."/>
            <person name="Wollam A."/>
            <person name="Pepin K.H."/>
            <person name="Palsikar V.B."/>
            <person name="Mitreva M."/>
            <person name="Wilson R.K."/>
        </authorList>
    </citation>
    <scope>NUCLEOTIDE SEQUENCE [LARGE SCALE GENOMIC DNA]</scope>
    <source>
        <strain evidence="3 4">ATCC 15930</strain>
    </source>
</reference>
<protein>
    <recommendedName>
        <fullName evidence="5">Cell division protein FtsL</fullName>
    </recommendedName>
</protein>
<feature type="region of interest" description="Disordered" evidence="1">
    <location>
        <begin position="1"/>
        <end position="25"/>
    </location>
</feature>
<keyword evidence="2" id="KW-0472">Membrane</keyword>
<dbReference type="InterPro" id="IPR045755">
    <property type="entry name" value="FtsL-like"/>
</dbReference>
<dbReference type="eggNOG" id="ENOG5032ZQF">
    <property type="taxonomic scope" value="Bacteria"/>
</dbReference>